<feature type="compositionally biased region" description="Low complexity" evidence="1">
    <location>
        <begin position="178"/>
        <end position="191"/>
    </location>
</feature>
<feature type="compositionally biased region" description="Polar residues" evidence="1">
    <location>
        <begin position="674"/>
        <end position="685"/>
    </location>
</feature>
<gene>
    <name evidence="2" type="ORF">FA14DRAFT_172050</name>
</gene>
<feature type="region of interest" description="Disordered" evidence="1">
    <location>
        <begin position="113"/>
        <end position="276"/>
    </location>
</feature>
<feature type="compositionally biased region" description="Basic and acidic residues" evidence="1">
    <location>
        <begin position="403"/>
        <end position="417"/>
    </location>
</feature>
<feature type="compositionally biased region" description="Polar residues" evidence="1">
    <location>
        <begin position="14"/>
        <end position="68"/>
    </location>
</feature>
<feature type="compositionally biased region" description="Basic and acidic residues" evidence="1">
    <location>
        <begin position="458"/>
        <end position="482"/>
    </location>
</feature>
<feature type="region of interest" description="Disordered" evidence="1">
    <location>
        <begin position="529"/>
        <end position="554"/>
    </location>
</feature>
<accession>A0A316VD51</accession>
<dbReference type="InParanoid" id="A0A316VD51"/>
<feature type="region of interest" description="Disordered" evidence="1">
    <location>
        <begin position="617"/>
        <end position="698"/>
    </location>
</feature>
<feature type="region of interest" description="Disordered" evidence="1">
    <location>
        <begin position="401"/>
        <end position="493"/>
    </location>
</feature>
<feature type="compositionally biased region" description="Low complexity" evidence="1">
    <location>
        <begin position="69"/>
        <end position="84"/>
    </location>
</feature>
<dbReference type="RefSeq" id="XP_025355712.1">
    <property type="nucleotide sequence ID" value="XM_025500372.1"/>
</dbReference>
<keyword evidence="3" id="KW-1185">Reference proteome</keyword>
<reference evidence="2 3" key="1">
    <citation type="journal article" date="2018" name="Mol. Biol. Evol.">
        <title>Broad Genomic Sampling Reveals a Smut Pathogenic Ancestry of the Fungal Clade Ustilaginomycotina.</title>
        <authorList>
            <person name="Kijpornyongpan T."/>
            <person name="Mondo S.J."/>
            <person name="Barry K."/>
            <person name="Sandor L."/>
            <person name="Lee J."/>
            <person name="Lipzen A."/>
            <person name="Pangilinan J."/>
            <person name="LaButti K."/>
            <person name="Hainaut M."/>
            <person name="Henrissat B."/>
            <person name="Grigoriev I.V."/>
            <person name="Spatafora J.W."/>
            <person name="Aime M.C."/>
        </authorList>
    </citation>
    <scope>NUCLEOTIDE SEQUENCE [LARGE SCALE GENOMIC DNA]</scope>
    <source>
        <strain evidence="2 3">MCA 3882</strain>
    </source>
</reference>
<dbReference type="OrthoDB" id="3260940at2759"/>
<dbReference type="STRING" id="1280837.A0A316VD51"/>
<evidence type="ECO:0000313" key="3">
    <source>
        <dbReference type="Proteomes" id="UP000245771"/>
    </source>
</evidence>
<feature type="region of interest" description="Disordered" evidence="1">
    <location>
        <begin position="1"/>
        <end position="84"/>
    </location>
</feature>
<feature type="compositionally biased region" description="Polar residues" evidence="1">
    <location>
        <begin position="164"/>
        <end position="177"/>
    </location>
</feature>
<dbReference type="AlphaFoldDB" id="A0A316VD51"/>
<feature type="compositionally biased region" description="Basic and acidic residues" evidence="1">
    <location>
        <begin position="537"/>
        <end position="550"/>
    </location>
</feature>
<evidence type="ECO:0000256" key="1">
    <source>
        <dbReference type="SAM" id="MobiDB-lite"/>
    </source>
</evidence>
<feature type="compositionally biased region" description="Basic and acidic residues" evidence="1">
    <location>
        <begin position="145"/>
        <end position="163"/>
    </location>
</feature>
<dbReference type="Proteomes" id="UP000245771">
    <property type="component" value="Unassembled WGS sequence"/>
</dbReference>
<feature type="compositionally biased region" description="Basic and acidic residues" evidence="1">
    <location>
        <begin position="618"/>
        <end position="627"/>
    </location>
</feature>
<feature type="region of interest" description="Disordered" evidence="1">
    <location>
        <begin position="772"/>
        <end position="823"/>
    </location>
</feature>
<protein>
    <submittedName>
        <fullName evidence="2">Uncharacterized protein</fullName>
    </submittedName>
</protein>
<feature type="compositionally biased region" description="Low complexity" evidence="1">
    <location>
        <begin position="113"/>
        <end position="144"/>
    </location>
</feature>
<feature type="region of interest" description="Disordered" evidence="1">
    <location>
        <begin position="704"/>
        <end position="723"/>
    </location>
</feature>
<evidence type="ECO:0000313" key="2">
    <source>
        <dbReference type="EMBL" id="PWN35410.1"/>
    </source>
</evidence>
<feature type="region of interest" description="Disordered" evidence="1">
    <location>
        <begin position="1032"/>
        <end position="1052"/>
    </location>
</feature>
<name>A0A316VD51_9BASI</name>
<proteinExistence type="predicted"/>
<dbReference type="GeneID" id="37022153"/>
<sequence length="1052" mass="115373">MVVSRPVSMCGGSSVPSHTSNPGITHNRTTSTIALQNSSGQTHHQSQTNFNMKTAPGTGSNSAQSTPNLGGLAQLSSATSSSHHSGNYFISNSNSASNANSSAYNSAAAAAPSPSLMSNASTGAASGAQQPQQSGGPAFNTELRAQLRREREATREKSREKLNGHSSGQNMSNCVGNSTQQQSHSLPQQQQNPATSGRDRSSSSVGSGVVPSNAQTHSSNERKISPKMNTKPHHPGHIPSSHSLQNLHSAHQTQSSNRHFAHHRGPGNQRNATGVHVESRSNSIGHIDPHFMHNTPELATSNEGISSLRGIQDLIARIPSPPGPNDDRSSQQVDETTRFVQQYYALLEKCQSWQRYATNMKARSDNLEIENRYLRETNRKHEEDVRALELQLRGLKETAMMLEDERRRTEDRHERYMKPTLRHPSSQPIRRPHEVLSSAANSIPSPPPLTDSHSNQYSDDRNLPHHLHSESSSDIRHSEGSLDQRPPTSLSILSMPSSLRNAVQHFDSRGDALTRFRNPSYDQYEQYEKLNNPSRNDATRTHTTRHERNDSNMNEILAQDARNRDAAANMHEAYHAAQGSLLAPSARHGGLGLSESHSFPPSEVVNSKALVIQSLANTHRDKKEATKMNRLPSSSSAPMLRPANPASGTEQQGPSPPKPVLRHQNSESAAVGMVNQSKPSATSKRNASHENADSLQGLGVRGLLKAPASGDGRLSTVPGSRCGSVQSDAMTVTEEYLQGVVEQKRQLRKISLSQQQQLHFLQARVHMDNATSALQDGSSSNDKENIHPSDLMSAPMSGRGSRPSSRMSNNGVRGRARSRAGSHSLHDAIPIDKDDVFSNQGEEVKEKTDKVPRQTIRRTGSAPLGQVTLNGTRSGAMSALELRNTVEPSDSDASLDLEEERERMQGINNANFAATNAVSPVSNEAVLNGASDAVTLAATEESDNDPKGAHRRLYMRLRDELTTEELVKFERYVHRYDALDLEMDGAKGIINRVRRLLLSEEILDSKYTRRERYQFRKELAREFERIVREDAVPAESTSEFDPPLEQPNFVSV</sequence>
<dbReference type="EMBL" id="KZ819603">
    <property type="protein sequence ID" value="PWN35410.1"/>
    <property type="molecule type" value="Genomic_DNA"/>
</dbReference>
<organism evidence="2 3">
    <name type="scientific">Meira miltonrushii</name>
    <dbReference type="NCBI Taxonomy" id="1280837"/>
    <lineage>
        <taxon>Eukaryota</taxon>
        <taxon>Fungi</taxon>
        <taxon>Dikarya</taxon>
        <taxon>Basidiomycota</taxon>
        <taxon>Ustilaginomycotina</taxon>
        <taxon>Exobasidiomycetes</taxon>
        <taxon>Exobasidiales</taxon>
        <taxon>Brachybasidiaceae</taxon>
        <taxon>Meira</taxon>
    </lineage>
</organism>
<feature type="compositionally biased region" description="Low complexity" evidence="1">
    <location>
        <begin position="795"/>
        <end position="813"/>
    </location>
</feature>
<feature type="compositionally biased region" description="Polar residues" evidence="1">
    <location>
        <begin position="244"/>
        <end position="258"/>
    </location>
</feature>
<feature type="compositionally biased region" description="Low complexity" evidence="1">
    <location>
        <begin position="202"/>
        <end position="212"/>
    </location>
</feature>